<dbReference type="AlphaFoldDB" id="A0A3P7LSX0"/>
<keyword evidence="2" id="KW-1185">Reference proteome</keyword>
<reference evidence="1 2" key="1">
    <citation type="submission" date="2018-11" db="EMBL/GenBank/DDBJ databases">
        <authorList>
            <consortium name="Pathogen Informatics"/>
        </authorList>
    </citation>
    <scope>NUCLEOTIDE SEQUENCE [LARGE SCALE GENOMIC DNA]</scope>
</reference>
<evidence type="ECO:0000313" key="1">
    <source>
        <dbReference type="EMBL" id="VDM82198.1"/>
    </source>
</evidence>
<evidence type="ECO:0000313" key="2">
    <source>
        <dbReference type="Proteomes" id="UP000270094"/>
    </source>
</evidence>
<protein>
    <submittedName>
        <fullName evidence="1">Uncharacterized protein</fullName>
    </submittedName>
</protein>
<dbReference type="Proteomes" id="UP000270094">
    <property type="component" value="Unassembled WGS sequence"/>
</dbReference>
<gene>
    <name evidence="1" type="ORF">SVUK_LOCUS17196</name>
</gene>
<proteinExistence type="predicted"/>
<dbReference type="EMBL" id="UYYB01116449">
    <property type="protein sequence ID" value="VDM82198.1"/>
    <property type="molecule type" value="Genomic_DNA"/>
</dbReference>
<name>A0A3P7LSX0_STRVU</name>
<organism evidence="1 2">
    <name type="scientific">Strongylus vulgaris</name>
    <name type="common">Blood worm</name>
    <dbReference type="NCBI Taxonomy" id="40348"/>
    <lineage>
        <taxon>Eukaryota</taxon>
        <taxon>Metazoa</taxon>
        <taxon>Ecdysozoa</taxon>
        <taxon>Nematoda</taxon>
        <taxon>Chromadorea</taxon>
        <taxon>Rhabditida</taxon>
        <taxon>Rhabditina</taxon>
        <taxon>Rhabditomorpha</taxon>
        <taxon>Strongyloidea</taxon>
        <taxon>Strongylidae</taxon>
        <taxon>Strongylus</taxon>
    </lineage>
</organism>
<sequence length="132" mass="13654">MVKELDITFNASRISSSLLPSSVPPPAQLPLSKDTPKAAAVEYVKITKHCLPGGAGHPMVGQGGQVTTGTMVEMAQTSSLTIEIPLSKDTPKAEAVEYVKITKHCLPGGAGHPMVGQGGQVTTGTMVEMAQT</sequence>
<accession>A0A3P7LSX0</accession>